<accession>Q3TYY9</accession>
<dbReference type="MGI" id="MGI:3642733">
    <property type="gene designation" value="Tmem51os1"/>
</dbReference>
<name>Q3TYY9_MOUSE</name>
<protein>
    <submittedName>
        <fullName evidence="1">Uncharacterized protein</fullName>
    </submittedName>
</protein>
<dbReference type="AlphaFoldDB" id="Q3TYY9"/>
<organism evidence="1">
    <name type="scientific">Mus musculus</name>
    <name type="common">Mouse</name>
    <dbReference type="NCBI Taxonomy" id="10090"/>
    <lineage>
        <taxon>Eukaryota</taxon>
        <taxon>Metazoa</taxon>
        <taxon>Chordata</taxon>
        <taxon>Craniata</taxon>
        <taxon>Vertebrata</taxon>
        <taxon>Euteleostomi</taxon>
        <taxon>Mammalia</taxon>
        <taxon>Eutheria</taxon>
        <taxon>Euarchontoglires</taxon>
        <taxon>Glires</taxon>
        <taxon>Rodentia</taxon>
        <taxon>Myomorpha</taxon>
        <taxon>Muroidea</taxon>
        <taxon>Muridae</taxon>
        <taxon>Murinae</taxon>
        <taxon>Mus</taxon>
        <taxon>Mus</taxon>
    </lineage>
</organism>
<evidence type="ECO:0000313" key="1">
    <source>
        <dbReference type="EMBL" id="BAE34421.1"/>
    </source>
</evidence>
<proteinExistence type="evidence at transcript level"/>
<reference evidence="1" key="3">
    <citation type="journal article" date="2000" name="Genome Res.">
        <title>RIKEN integrated sequence analysis (RISA) system--384-format sequencing pipeline with 384 multicapillary sequencer.</title>
        <authorList>
            <person name="Shibata K."/>
            <person name="Itoh M."/>
            <person name="Aizawa K."/>
            <person name="Nagaoka S."/>
            <person name="Sasaki N."/>
            <person name="Carninci P."/>
            <person name="Konno H."/>
            <person name="Akiyama J."/>
            <person name="Nishi K."/>
            <person name="Kitsunai T."/>
            <person name="Tashiro H."/>
            <person name="Itoh M."/>
            <person name="Sumi N."/>
            <person name="Ishii Y."/>
            <person name="Nakamura S."/>
            <person name="Hazama M."/>
            <person name="Nishine T."/>
            <person name="Harada A."/>
            <person name="Yamamoto R."/>
            <person name="Matsumoto H."/>
            <person name="Sakaguchi S."/>
            <person name="Ikegami T."/>
            <person name="Kashiwagi K."/>
            <person name="Fujiwake S."/>
            <person name="Inoue K."/>
            <person name="Togawa Y."/>
            <person name="Izawa M."/>
            <person name="Ohara E."/>
            <person name="Watahiki M."/>
            <person name="Yoneda Y."/>
            <person name="Ishikawa T."/>
            <person name="Ozawa K."/>
            <person name="Tanaka T."/>
            <person name="Matsuura S."/>
            <person name="Kawai J."/>
            <person name="Okazaki Y."/>
            <person name="Muramatsu M."/>
            <person name="Inoue Y."/>
            <person name="Kira A."/>
            <person name="Hayashizaki Y."/>
        </authorList>
    </citation>
    <scope>NUCLEOTIDE SEQUENCE</scope>
    <source>
        <strain evidence="1">C57BL/6J</strain>
        <tissue evidence="1">Inner ear</tissue>
    </source>
</reference>
<dbReference type="AGR" id="MGI:3642733"/>
<evidence type="ECO:0000313" key="2">
    <source>
        <dbReference type="MGI" id="MGI:3642733"/>
    </source>
</evidence>
<reference evidence="1" key="1">
    <citation type="journal article" date="1999" name="Methods Enzymol.">
        <title>High-efficiency full-length cDNA cloning.</title>
        <authorList>
            <person name="Carninci P."/>
            <person name="Hayashizaki Y."/>
        </authorList>
    </citation>
    <scope>NUCLEOTIDE SEQUENCE</scope>
    <source>
        <strain evidence="1">C57BL/6J</strain>
        <tissue evidence="1">Inner ear</tissue>
    </source>
</reference>
<reference evidence="1" key="7">
    <citation type="journal article" date="2005" name="Science">
        <title>The Transcriptional Landscape of the Mammalian Genome.</title>
        <authorList>
            <consortium name="The FANTOM Consortium"/>
            <consortium name="Riken Genome Exploration Research Group and Genome Science Group (Genome Network Project Core Group)"/>
        </authorList>
    </citation>
    <scope>NUCLEOTIDE SEQUENCE</scope>
    <source>
        <strain evidence="1">C57BL/6J</strain>
        <tissue evidence="1">Inner ear</tissue>
    </source>
</reference>
<reference evidence="1" key="6">
    <citation type="submission" date="2004-03" db="EMBL/GenBank/DDBJ databases">
        <authorList>
            <person name="Arakawa T."/>
            <person name="Carninci P."/>
            <person name="Fukuda S."/>
            <person name="Hashizume W."/>
            <person name="Hayashida K."/>
            <person name="Hori F."/>
            <person name="Iida J."/>
            <person name="Imamura K."/>
            <person name="Imotani K."/>
            <person name="Itoh M."/>
            <person name="Kanagawa S."/>
            <person name="Kawai J."/>
            <person name="Kojima M."/>
            <person name="Konno H."/>
            <person name="Murata M."/>
            <person name="Nakamura M."/>
            <person name="Ninomiya N."/>
            <person name="Nishiyori H."/>
            <person name="Nomura K."/>
            <person name="Ohno M."/>
            <person name="Sakazume N."/>
            <person name="Sano H."/>
            <person name="Sasaki D."/>
            <person name="Shibata K."/>
            <person name="Shiraki T."/>
            <person name="Tagami M."/>
            <person name="Tagami Y."/>
            <person name="Waki K."/>
            <person name="Watahiki A."/>
            <person name="Muramatsu M."/>
            <person name="Hayashizaki Y."/>
        </authorList>
    </citation>
    <scope>NUCLEOTIDE SEQUENCE</scope>
    <source>
        <strain evidence="1">C57BL/6J</strain>
        <tissue evidence="1">Inner ear</tissue>
    </source>
</reference>
<reference evidence="1" key="8">
    <citation type="journal article" date="2005" name="Science">
        <title>Antisense Transcription in the Mammalian Transcriptome.</title>
        <authorList>
            <consortium name="RIKEN Genome Exploration Research Group and Genome Science Group (Genome Network Project Core Group) and the FANTOM Consortium"/>
        </authorList>
    </citation>
    <scope>NUCLEOTIDE SEQUENCE</scope>
    <source>
        <strain evidence="1">C57BL/6J</strain>
        <tissue evidence="1">Inner ear</tissue>
    </source>
</reference>
<gene>
    <name evidence="2" type="primary">Tmem51os1</name>
    <name evidence="2" type="synonym">Gm10565</name>
    <name evidence="2" type="synonym">Tmem51as1</name>
</gene>
<sequence length="73" mass="8219">MRRFYSWICQHWGCLCSPGSEYPHLEFPRAGRIMGAQSCSHLKSPEPRTLGGRLQPCSSSWQFVTVATGNGYI</sequence>
<reference evidence="1" key="5">
    <citation type="journal article" date="2002" name="Nature">
        <title>Analysis of the mouse transcriptome based on functional annotation of 60,770 full-length cDNAs.</title>
        <authorList>
            <consortium name="The FANTOM Consortium and the RIKEN Genome Exploration Research Group Phase I and II Team"/>
        </authorList>
    </citation>
    <scope>NUCLEOTIDE SEQUENCE</scope>
    <source>
        <strain evidence="1">C57BL/6J</strain>
        <tissue evidence="1">Inner ear</tissue>
    </source>
</reference>
<reference evidence="1" key="4">
    <citation type="journal article" date="2001" name="Nature">
        <title>Functional annotation of a full-length mouse cDNA collection.</title>
        <authorList>
            <consortium name="The RIKEN Genome Exploration Research Group Phase II Team and the FANTOM Consortium"/>
        </authorList>
    </citation>
    <scope>NUCLEOTIDE SEQUENCE</scope>
    <source>
        <strain evidence="1">C57BL/6J</strain>
        <tissue evidence="1">Inner ear</tissue>
    </source>
</reference>
<reference evidence="1" key="2">
    <citation type="journal article" date="2000" name="Genome Res.">
        <title>Normalization and subtraction of cap-trapper-selected cDNAs to prepare full-length cDNA libraries for rapid discovery of new genes.</title>
        <authorList>
            <person name="Carninci P."/>
            <person name="Shibata Y."/>
            <person name="Hayatsu N."/>
            <person name="Sugahara Y."/>
            <person name="Shibata K."/>
            <person name="Itoh M."/>
            <person name="Konno H."/>
            <person name="Okazaki Y."/>
            <person name="Muramatsu M."/>
            <person name="Hayashizaki Y."/>
        </authorList>
    </citation>
    <scope>NUCLEOTIDE SEQUENCE</scope>
    <source>
        <strain evidence="1">C57BL/6J</strain>
        <tissue evidence="1">Inner ear</tissue>
    </source>
</reference>
<dbReference type="EMBL" id="AK158244">
    <property type="protein sequence ID" value="BAE34421.1"/>
    <property type="molecule type" value="mRNA"/>
</dbReference>